<name>A0A840L6R9_9BURK</name>
<accession>A0A840L6R9</accession>
<keyword evidence="1" id="KW-0805">Transcription regulation</keyword>
<keyword evidence="6" id="KW-1185">Reference proteome</keyword>
<dbReference type="InterPro" id="IPR050204">
    <property type="entry name" value="AraC_XylS_family_regulators"/>
</dbReference>
<keyword evidence="3" id="KW-0804">Transcription</keyword>
<reference evidence="5 6" key="1">
    <citation type="submission" date="2020-08" db="EMBL/GenBank/DDBJ databases">
        <title>Functional genomics of gut bacteria from endangered species of beetles.</title>
        <authorList>
            <person name="Carlos-Shanley C."/>
        </authorList>
    </citation>
    <scope>NUCLEOTIDE SEQUENCE [LARGE SCALE GENOMIC DNA]</scope>
    <source>
        <strain evidence="5 6">S00239</strain>
    </source>
</reference>
<dbReference type="InterPro" id="IPR035418">
    <property type="entry name" value="AraC-bd_2"/>
</dbReference>
<dbReference type="InterPro" id="IPR018060">
    <property type="entry name" value="HTH_AraC"/>
</dbReference>
<dbReference type="InterPro" id="IPR018062">
    <property type="entry name" value="HTH_AraC-typ_CS"/>
</dbReference>
<protein>
    <submittedName>
        <fullName evidence="5">AraC-like DNA-binding protein</fullName>
    </submittedName>
</protein>
<dbReference type="InterPro" id="IPR009057">
    <property type="entry name" value="Homeodomain-like_sf"/>
</dbReference>
<dbReference type="Pfam" id="PF14525">
    <property type="entry name" value="AraC_binding_2"/>
    <property type="match status" value="1"/>
</dbReference>
<evidence type="ECO:0000313" key="6">
    <source>
        <dbReference type="Proteomes" id="UP000562027"/>
    </source>
</evidence>
<dbReference type="GO" id="GO:0003700">
    <property type="term" value="F:DNA-binding transcription factor activity"/>
    <property type="evidence" value="ECO:0007669"/>
    <property type="project" value="InterPro"/>
</dbReference>
<dbReference type="EMBL" id="JACHLP010000001">
    <property type="protein sequence ID" value="MBB4841859.1"/>
    <property type="molecule type" value="Genomic_DNA"/>
</dbReference>
<dbReference type="SUPFAM" id="SSF46689">
    <property type="entry name" value="Homeodomain-like"/>
    <property type="match status" value="2"/>
</dbReference>
<dbReference type="SMART" id="SM00342">
    <property type="entry name" value="HTH_ARAC"/>
    <property type="match status" value="1"/>
</dbReference>
<evidence type="ECO:0000259" key="4">
    <source>
        <dbReference type="PROSITE" id="PS01124"/>
    </source>
</evidence>
<dbReference type="PROSITE" id="PS00041">
    <property type="entry name" value="HTH_ARAC_FAMILY_1"/>
    <property type="match status" value="1"/>
</dbReference>
<comment type="caution">
    <text evidence="5">The sequence shown here is derived from an EMBL/GenBank/DDBJ whole genome shotgun (WGS) entry which is preliminary data.</text>
</comment>
<sequence>MASTQPRPSAAQQLSQGWERAAARRLLFESSDVERAQALVGRVFKPHRLEPRRNGPAGSGCRPVAMQMDHLPLGLLSMSRLRYGATVDILPGPLERFYLIQIPLQGRAEIASGGCDFLSDEACASLLSPQPDLRMRWHAGNEQLLLRIEACAVQRFAQSWCGQPTLSAPVFAPQLRLDALPALQDALLSLFDFAAATQEAERYPLSALQLQHRLIAALLAGQAHDHSPLLRGSGAPLAPRSVRLVEEFLLAHCHEALSPAQLAAVAGVSVRSLFLGFQRYRGVSPMRMLRELRLRHAHDDLLRAEPDSHITEVALRWGFYHLGRFAQEYREMFDESPRDTLASSRQG</sequence>
<dbReference type="PANTHER" id="PTHR46796">
    <property type="entry name" value="HTH-TYPE TRANSCRIPTIONAL ACTIVATOR RHAS-RELATED"/>
    <property type="match status" value="1"/>
</dbReference>
<evidence type="ECO:0000256" key="2">
    <source>
        <dbReference type="ARBA" id="ARBA00023125"/>
    </source>
</evidence>
<organism evidence="5 6">
    <name type="scientific">Roseateles oligotrophus</name>
    <dbReference type="NCBI Taxonomy" id="1769250"/>
    <lineage>
        <taxon>Bacteria</taxon>
        <taxon>Pseudomonadati</taxon>
        <taxon>Pseudomonadota</taxon>
        <taxon>Betaproteobacteria</taxon>
        <taxon>Burkholderiales</taxon>
        <taxon>Sphaerotilaceae</taxon>
        <taxon>Roseateles</taxon>
    </lineage>
</organism>
<dbReference type="PANTHER" id="PTHR46796:SF12">
    <property type="entry name" value="HTH-TYPE DNA-BINDING TRANSCRIPTIONAL ACTIVATOR EUTR"/>
    <property type="match status" value="1"/>
</dbReference>
<dbReference type="RefSeq" id="WP_184295596.1">
    <property type="nucleotide sequence ID" value="NZ_JACHLP010000001.1"/>
</dbReference>
<keyword evidence="2 5" id="KW-0238">DNA-binding</keyword>
<dbReference type="Gene3D" id="1.10.10.60">
    <property type="entry name" value="Homeodomain-like"/>
    <property type="match status" value="1"/>
</dbReference>
<evidence type="ECO:0000313" key="5">
    <source>
        <dbReference type="EMBL" id="MBB4841859.1"/>
    </source>
</evidence>
<dbReference type="GO" id="GO:0043565">
    <property type="term" value="F:sequence-specific DNA binding"/>
    <property type="evidence" value="ECO:0007669"/>
    <property type="project" value="InterPro"/>
</dbReference>
<dbReference type="Proteomes" id="UP000562027">
    <property type="component" value="Unassembled WGS sequence"/>
</dbReference>
<proteinExistence type="predicted"/>
<evidence type="ECO:0000256" key="3">
    <source>
        <dbReference type="ARBA" id="ARBA00023163"/>
    </source>
</evidence>
<gene>
    <name evidence="5" type="ORF">HNP55_000354</name>
</gene>
<dbReference type="PROSITE" id="PS01124">
    <property type="entry name" value="HTH_ARAC_FAMILY_2"/>
    <property type="match status" value="1"/>
</dbReference>
<dbReference type="AlphaFoldDB" id="A0A840L6R9"/>
<evidence type="ECO:0000256" key="1">
    <source>
        <dbReference type="ARBA" id="ARBA00023015"/>
    </source>
</evidence>
<dbReference type="Pfam" id="PF12833">
    <property type="entry name" value="HTH_18"/>
    <property type="match status" value="1"/>
</dbReference>
<feature type="domain" description="HTH araC/xylS-type" evidence="4">
    <location>
        <begin position="243"/>
        <end position="343"/>
    </location>
</feature>